<name>A0A855XAR3_9BACT</name>
<reference evidence="1 2" key="1">
    <citation type="journal article" date="2018" name="ISME J.">
        <title>A methanotrophic archaeon couples anaerobic oxidation of methane to Fe(III) reduction.</title>
        <authorList>
            <person name="Cai C."/>
            <person name="Leu A.O."/>
            <person name="Xie G.J."/>
            <person name="Guo J."/>
            <person name="Feng Y."/>
            <person name="Zhao J.X."/>
            <person name="Tyson G.W."/>
            <person name="Yuan Z."/>
            <person name="Hu S."/>
        </authorList>
    </citation>
    <scope>NUCLEOTIDE SEQUENCE [LARGE SCALE GENOMIC DNA]</scope>
    <source>
        <strain evidence="1">FeB_12</strain>
    </source>
</reference>
<sequence>MKKRLIFSPVDLGKVKRYSIRERTNKTSIAAFGHAIPSTAGARKFLDSLPEFLKASDLNEFITLAIKARKRNKPFHLLLGAHTIKVGLSPIIIDLMQRRIVTGLSFNGAGLIHDLELAFFGGTSEDVQQGLTDGSFGMVRETGELCADVVRLSATESIGLGAACGALINRRKAKFRKLSVFAVAQKLGLPVTVHVGIGTDIINQHPNFDPAMTASASYRDFRTLCAICEQIDRGGVMANIGSAVILPEVFLKALTVARNLKSGSSRLTTANFDMIEHYRPTVNVVTRPTFRTGRGFNFVGHHEIMIPLLAWGLKAGLTE</sequence>
<dbReference type="EMBL" id="PQAP01000023">
    <property type="protein sequence ID" value="PWB74721.1"/>
    <property type="molecule type" value="Genomic_DNA"/>
</dbReference>
<dbReference type="AlphaFoldDB" id="A0A855XAR3"/>
<accession>A0A855XAR3</accession>
<gene>
    <name evidence="1" type="ORF">C3F09_03265</name>
</gene>
<evidence type="ECO:0000313" key="2">
    <source>
        <dbReference type="Proteomes" id="UP000250918"/>
    </source>
</evidence>
<comment type="caution">
    <text evidence="1">The sequence shown here is derived from an EMBL/GenBank/DDBJ whole genome shotgun (WGS) entry which is preliminary data.</text>
</comment>
<protein>
    <submittedName>
        <fullName evidence="1">Uncharacterized protein</fullName>
    </submittedName>
</protein>
<organism evidence="1 2">
    <name type="scientific">candidate division GN15 bacterium</name>
    <dbReference type="NCBI Taxonomy" id="2072418"/>
    <lineage>
        <taxon>Bacteria</taxon>
        <taxon>candidate division GN15</taxon>
    </lineage>
</organism>
<dbReference type="Proteomes" id="UP000250918">
    <property type="component" value="Unassembled WGS sequence"/>
</dbReference>
<proteinExistence type="predicted"/>
<evidence type="ECO:0000313" key="1">
    <source>
        <dbReference type="EMBL" id="PWB74721.1"/>
    </source>
</evidence>